<reference evidence="2" key="1">
    <citation type="submission" date="2024-04" db="EMBL/GenBank/DDBJ databases">
        <title>Salinicola lusitanus LLJ914,a marine bacterium isolated from the Okinawa Trough.</title>
        <authorList>
            <person name="Li J."/>
        </authorList>
    </citation>
    <scope>NUCLEOTIDE SEQUENCE [LARGE SCALE GENOMIC DNA]</scope>
</reference>
<gene>
    <name evidence="1" type="ORF">WMY93_012483</name>
</gene>
<dbReference type="Proteomes" id="UP001460270">
    <property type="component" value="Unassembled WGS sequence"/>
</dbReference>
<sequence>MRQCDAVYATCDSGDEETLSHVLANQHPGECQGRGVGVALWKISRIYTVTNVALRLIIARKTPCLLERPGNGRDNSSTTLDIPGVHALAPGLTYMTRAGNSQVVALLISTSFSRSSGQVKSGHSLEGKVTSCLRNVFSHQVNQQQTSQVTRSLERIKKGERHAKQRLSGQK</sequence>
<accession>A0AAW0P553</accession>
<evidence type="ECO:0000313" key="1">
    <source>
        <dbReference type="EMBL" id="KAK7916722.1"/>
    </source>
</evidence>
<name>A0AAW0P553_9GOBI</name>
<organism evidence="1 2">
    <name type="scientific">Mugilogobius chulae</name>
    <name type="common">yellowstripe goby</name>
    <dbReference type="NCBI Taxonomy" id="88201"/>
    <lineage>
        <taxon>Eukaryota</taxon>
        <taxon>Metazoa</taxon>
        <taxon>Chordata</taxon>
        <taxon>Craniata</taxon>
        <taxon>Vertebrata</taxon>
        <taxon>Euteleostomi</taxon>
        <taxon>Actinopterygii</taxon>
        <taxon>Neopterygii</taxon>
        <taxon>Teleostei</taxon>
        <taxon>Neoteleostei</taxon>
        <taxon>Acanthomorphata</taxon>
        <taxon>Gobiaria</taxon>
        <taxon>Gobiiformes</taxon>
        <taxon>Gobioidei</taxon>
        <taxon>Gobiidae</taxon>
        <taxon>Gobionellinae</taxon>
        <taxon>Mugilogobius</taxon>
    </lineage>
</organism>
<dbReference type="EMBL" id="JBBPFD010000008">
    <property type="protein sequence ID" value="KAK7916722.1"/>
    <property type="molecule type" value="Genomic_DNA"/>
</dbReference>
<keyword evidence="2" id="KW-1185">Reference proteome</keyword>
<protein>
    <submittedName>
        <fullName evidence="1">Uncharacterized protein</fullName>
    </submittedName>
</protein>
<proteinExistence type="predicted"/>
<evidence type="ECO:0000313" key="2">
    <source>
        <dbReference type="Proteomes" id="UP001460270"/>
    </source>
</evidence>
<dbReference type="AlphaFoldDB" id="A0AAW0P553"/>
<comment type="caution">
    <text evidence="1">The sequence shown here is derived from an EMBL/GenBank/DDBJ whole genome shotgun (WGS) entry which is preliminary data.</text>
</comment>